<name>A0ABS8HUU6_9FIRM</name>
<evidence type="ECO:0000313" key="1">
    <source>
        <dbReference type="EMBL" id="MCC5466938.1"/>
    </source>
</evidence>
<reference evidence="1" key="1">
    <citation type="submission" date="2021-11" db="EMBL/GenBank/DDBJ databases">
        <title>Description of a new species Pelosinus isolated from the bottom sediments of Lake Baikal.</title>
        <authorList>
            <person name="Zakharyuk A."/>
        </authorList>
    </citation>
    <scope>NUCLEOTIDE SEQUENCE</scope>
    <source>
        <strain evidence="1">Bkl1</strain>
    </source>
</reference>
<gene>
    <name evidence="1" type="ORF">LMF89_16445</name>
</gene>
<sequence>MNKNHIDEWTEINKFVQKLSDEGRQKLFEELKHSGSVEIQNKYTETHLKGGEADEDKVSIFEKNMNGRWN</sequence>
<keyword evidence="2" id="KW-1185">Reference proteome</keyword>
<proteinExistence type="predicted"/>
<dbReference type="EMBL" id="JAJHJB010000025">
    <property type="protein sequence ID" value="MCC5466938.1"/>
    <property type="molecule type" value="Genomic_DNA"/>
</dbReference>
<dbReference type="RefSeq" id="WP_229536020.1">
    <property type="nucleotide sequence ID" value="NZ_JAJHJB010000025.1"/>
</dbReference>
<dbReference type="Proteomes" id="UP001165492">
    <property type="component" value="Unassembled WGS sequence"/>
</dbReference>
<evidence type="ECO:0000313" key="2">
    <source>
        <dbReference type="Proteomes" id="UP001165492"/>
    </source>
</evidence>
<organism evidence="1 2">
    <name type="scientific">Pelosinus baikalensis</name>
    <dbReference type="NCBI Taxonomy" id="2892015"/>
    <lineage>
        <taxon>Bacteria</taxon>
        <taxon>Bacillati</taxon>
        <taxon>Bacillota</taxon>
        <taxon>Negativicutes</taxon>
        <taxon>Selenomonadales</taxon>
        <taxon>Sporomusaceae</taxon>
        <taxon>Pelosinus</taxon>
    </lineage>
</organism>
<accession>A0ABS8HUU6</accession>
<protein>
    <recommendedName>
        <fullName evidence="3">General stress protein CsbD</fullName>
    </recommendedName>
</protein>
<evidence type="ECO:0008006" key="3">
    <source>
        <dbReference type="Google" id="ProtNLM"/>
    </source>
</evidence>
<comment type="caution">
    <text evidence="1">The sequence shown here is derived from an EMBL/GenBank/DDBJ whole genome shotgun (WGS) entry which is preliminary data.</text>
</comment>